<dbReference type="Proteomes" id="UP000175973">
    <property type="component" value="Chromosome"/>
</dbReference>
<dbReference type="KEGG" id="aasc:A4S02_10445"/>
<keyword evidence="3" id="KW-1185">Reference proteome</keyword>
<accession>A0A1D8QXQ5</accession>
<dbReference type="EMBL" id="CP015164">
    <property type="protein sequence ID" value="AOW47110.1"/>
    <property type="molecule type" value="Genomic_DNA"/>
</dbReference>
<proteinExistence type="predicted"/>
<feature type="compositionally biased region" description="Polar residues" evidence="1">
    <location>
        <begin position="9"/>
        <end position="33"/>
    </location>
</feature>
<evidence type="ECO:0000313" key="3">
    <source>
        <dbReference type="Proteomes" id="UP000175973"/>
    </source>
</evidence>
<name>A0A1D8QXQ5_9PROT</name>
<gene>
    <name evidence="2" type="ORF">A4S02_10445</name>
</gene>
<evidence type="ECO:0000313" key="2">
    <source>
        <dbReference type="EMBL" id="AOW47110.1"/>
    </source>
</evidence>
<protein>
    <submittedName>
        <fullName evidence="2">Uncharacterized protein</fullName>
    </submittedName>
</protein>
<dbReference type="RefSeq" id="WP_070323720.1">
    <property type="nucleotide sequence ID" value="NZ_CP015164.1"/>
</dbReference>
<evidence type="ECO:0000256" key="1">
    <source>
        <dbReference type="SAM" id="MobiDB-lite"/>
    </source>
</evidence>
<dbReference type="AlphaFoldDB" id="A0A1D8QXQ5"/>
<organism evidence="2 3">
    <name type="scientific">Acetobacter ascendens</name>
    <dbReference type="NCBI Taxonomy" id="481146"/>
    <lineage>
        <taxon>Bacteria</taxon>
        <taxon>Pseudomonadati</taxon>
        <taxon>Pseudomonadota</taxon>
        <taxon>Alphaproteobacteria</taxon>
        <taxon>Acetobacterales</taxon>
        <taxon>Acetobacteraceae</taxon>
        <taxon>Acetobacter</taxon>
    </lineage>
</organism>
<sequence>MVDVGGGATSKSFISMHSSESTNDNDVQFSASGGTAGESGQGHLEIDALGGILLKGIVQMYGMTKADILATTSPVEGMTVYDTDDHEEVTYRCPTTTTCGWFPVQYGAALSN</sequence>
<reference evidence="3" key="1">
    <citation type="submission" date="2016-04" db="EMBL/GenBank/DDBJ databases">
        <authorList>
            <person name="Jeon C.O."/>
            <person name="Cho G.Y."/>
            <person name="Jeong H.I."/>
            <person name="Kim K.H."/>
        </authorList>
    </citation>
    <scope>NUCLEOTIDE SEQUENCE [LARGE SCALE GENOMIC DNA]</scope>
    <source>
        <strain evidence="3">LMG 1590</strain>
    </source>
</reference>
<feature type="region of interest" description="Disordered" evidence="1">
    <location>
        <begin position="1"/>
        <end position="38"/>
    </location>
</feature>